<dbReference type="Pfam" id="PF24684">
    <property type="entry name" value="Vgb_lyase"/>
    <property type="match status" value="1"/>
</dbReference>
<evidence type="ECO:0000313" key="2">
    <source>
        <dbReference type="EMBL" id="RUO20698.1"/>
    </source>
</evidence>
<evidence type="ECO:0000256" key="1">
    <source>
        <dbReference type="SAM" id="SignalP"/>
    </source>
</evidence>
<dbReference type="SUPFAM" id="SSF101898">
    <property type="entry name" value="NHL repeat"/>
    <property type="match status" value="1"/>
</dbReference>
<dbReference type="PANTHER" id="PTHR40274:SF3">
    <property type="entry name" value="VIRGINIAMYCIN B LYASE"/>
    <property type="match status" value="1"/>
</dbReference>
<keyword evidence="1" id="KW-0732">Signal</keyword>
<dbReference type="InterPro" id="IPR015943">
    <property type="entry name" value="WD40/YVTN_repeat-like_dom_sf"/>
</dbReference>
<organism evidence="2 3">
    <name type="scientific">Aliidiomarina haloalkalitolerans</name>
    <dbReference type="NCBI Taxonomy" id="859059"/>
    <lineage>
        <taxon>Bacteria</taxon>
        <taxon>Pseudomonadati</taxon>
        <taxon>Pseudomonadota</taxon>
        <taxon>Gammaproteobacteria</taxon>
        <taxon>Alteromonadales</taxon>
        <taxon>Idiomarinaceae</taxon>
        <taxon>Aliidiomarina</taxon>
    </lineage>
</organism>
<dbReference type="AlphaFoldDB" id="A0A432VVW3"/>
<evidence type="ECO:0000313" key="3">
    <source>
        <dbReference type="Proteomes" id="UP000288212"/>
    </source>
</evidence>
<dbReference type="Proteomes" id="UP000288212">
    <property type="component" value="Unassembled WGS sequence"/>
</dbReference>
<accession>A0A432VVW3</accession>
<comment type="caution">
    <text evidence="2">The sequence shown here is derived from an EMBL/GenBank/DDBJ whole genome shotgun (WGS) entry which is preliminary data.</text>
</comment>
<name>A0A432VVW3_9GAMM</name>
<proteinExistence type="predicted"/>
<dbReference type="InterPro" id="IPR051344">
    <property type="entry name" value="Vgb"/>
</dbReference>
<gene>
    <name evidence="2" type="ORF">CWE06_05160</name>
</gene>
<protein>
    <submittedName>
        <fullName evidence="2">Lyase</fullName>
    </submittedName>
</protein>
<sequence>MLHKLLMTSIFAAGLVTLPVVADHHSANTVKLDIEEWEVPYEGPRSRDPWVGGPDQIWFVGQRTHYVGMLTPSTGEFKKYDLDDGAGPHTVISDHRGAWYAGNRASHLGFLDPETGEISKYYPPGDGPRDVHTMDWDSLGNIWFTEQGGNRIGYFDTESEQFTMYEVTTPRARPYGIIVVNDQPWAVTLGTNQLLTVIDNELVEIDLPREVTRSRRLAADSVGNIWFADYAAGYIGQYNPVTGEVAEWQAPSLDRSRPYAVAMDSDDRFWIVETGVQPNLFVAFDTRNQTWSEQFSVPSGAGTVRHMVYDEDSNSIWFGTDMNTIGQARIKTE</sequence>
<dbReference type="RefSeq" id="WP_126791856.1">
    <property type="nucleotide sequence ID" value="NZ_PIPI01000002.1"/>
</dbReference>
<feature type="chain" id="PRO_5019006033" evidence="1">
    <location>
        <begin position="23"/>
        <end position="333"/>
    </location>
</feature>
<dbReference type="Gene3D" id="2.130.10.10">
    <property type="entry name" value="YVTN repeat-like/Quinoprotein amine dehydrogenase"/>
    <property type="match status" value="2"/>
</dbReference>
<dbReference type="GO" id="GO:0016829">
    <property type="term" value="F:lyase activity"/>
    <property type="evidence" value="ECO:0007669"/>
    <property type="project" value="UniProtKB-KW"/>
</dbReference>
<keyword evidence="3" id="KW-1185">Reference proteome</keyword>
<dbReference type="PANTHER" id="PTHR40274">
    <property type="entry name" value="VIRGINIAMYCIN B LYASE"/>
    <property type="match status" value="1"/>
</dbReference>
<dbReference type="EMBL" id="PIPI01000002">
    <property type="protein sequence ID" value="RUO20698.1"/>
    <property type="molecule type" value="Genomic_DNA"/>
</dbReference>
<keyword evidence="2" id="KW-0456">Lyase</keyword>
<reference evidence="2 3" key="1">
    <citation type="journal article" date="2011" name="Front. Microbiol.">
        <title>Genomic signatures of strain selection and enhancement in Bacillus atrophaeus var. globigii, a historical biowarfare simulant.</title>
        <authorList>
            <person name="Gibbons H.S."/>
            <person name="Broomall S.M."/>
            <person name="McNew L.A."/>
            <person name="Daligault H."/>
            <person name="Chapman C."/>
            <person name="Bruce D."/>
            <person name="Karavis M."/>
            <person name="Krepps M."/>
            <person name="McGregor P.A."/>
            <person name="Hong C."/>
            <person name="Park K.H."/>
            <person name="Akmal A."/>
            <person name="Feldman A."/>
            <person name="Lin J.S."/>
            <person name="Chang W.E."/>
            <person name="Higgs B.W."/>
            <person name="Demirev P."/>
            <person name="Lindquist J."/>
            <person name="Liem A."/>
            <person name="Fochler E."/>
            <person name="Read T.D."/>
            <person name="Tapia R."/>
            <person name="Johnson S."/>
            <person name="Bishop-Lilly K.A."/>
            <person name="Detter C."/>
            <person name="Han C."/>
            <person name="Sozhamannan S."/>
            <person name="Rosenzweig C.N."/>
            <person name="Skowronski E.W."/>
        </authorList>
    </citation>
    <scope>NUCLEOTIDE SEQUENCE [LARGE SCALE GENOMIC DNA]</scope>
    <source>
        <strain evidence="2 3">AK5</strain>
    </source>
</reference>
<dbReference type="OrthoDB" id="9812926at2"/>
<feature type="signal peptide" evidence="1">
    <location>
        <begin position="1"/>
        <end position="22"/>
    </location>
</feature>